<comment type="caution">
    <text evidence="2">The sequence shown here is derived from an EMBL/GenBank/DDBJ whole genome shotgun (WGS) entry which is preliminary data.</text>
</comment>
<evidence type="ECO:0000313" key="2">
    <source>
        <dbReference type="EMBL" id="SEK15357.1"/>
    </source>
</evidence>
<feature type="transmembrane region" description="Helical" evidence="1">
    <location>
        <begin position="5"/>
        <end position="21"/>
    </location>
</feature>
<feature type="transmembrane region" description="Helical" evidence="1">
    <location>
        <begin position="69"/>
        <end position="87"/>
    </location>
</feature>
<dbReference type="RefSeq" id="WP_074987714.1">
    <property type="nucleotide sequence ID" value="NZ_CADFGN010000018.1"/>
</dbReference>
<evidence type="ECO:0000313" key="3">
    <source>
        <dbReference type="Proteomes" id="UP000183529"/>
    </source>
</evidence>
<dbReference type="Proteomes" id="UP000183529">
    <property type="component" value="Unassembled WGS sequence"/>
</dbReference>
<dbReference type="AlphaFoldDB" id="A0AAQ1GPV8"/>
<protein>
    <submittedName>
        <fullName evidence="2">Uncharacterized protein</fullName>
    </submittedName>
</protein>
<evidence type="ECO:0000256" key="1">
    <source>
        <dbReference type="SAM" id="Phobius"/>
    </source>
</evidence>
<keyword evidence="1" id="KW-0472">Membrane</keyword>
<keyword evidence="1" id="KW-0812">Transmembrane</keyword>
<name>A0AAQ1GPV8_9BURK</name>
<dbReference type="EMBL" id="FNZM01000037">
    <property type="protein sequence ID" value="SEK15357.1"/>
    <property type="molecule type" value="Genomic_DNA"/>
</dbReference>
<gene>
    <name evidence="2" type="ORF">SAMN05216550_13727</name>
</gene>
<sequence length="134" mass="14970">MKNWMISLIAFMAMMFVGWYGGTDYLTRGGDQAFWVSGALSASVWLFLYRKLATGQRISRLPLRFNRILWTVAVFVFILVDGWYAGVDFGARGAGAAGVLMLATAFGGLTWFCPVWVPVQLGTTRPSESRLRKM</sequence>
<accession>A0AAQ1GPV8</accession>
<organism evidence="2 3">
    <name type="scientific">Paraburkholderia tropica</name>
    <dbReference type="NCBI Taxonomy" id="92647"/>
    <lineage>
        <taxon>Bacteria</taxon>
        <taxon>Pseudomonadati</taxon>
        <taxon>Pseudomonadota</taxon>
        <taxon>Betaproteobacteria</taxon>
        <taxon>Burkholderiales</taxon>
        <taxon>Burkholderiaceae</taxon>
        <taxon>Paraburkholderia</taxon>
    </lineage>
</organism>
<proteinExistence type="predicted"/>
<feature type="transmembrane region" description="Helical" evidence="1">
    <location>
        <begin position="93"/>
        <end position="117"/>
    </location>
</feature>
<feature type="transmembrane region" description="Helical" evidence="1">
    <location>
        <begin position="33"/>
        <end position="49"/>
    </location>
</feature>
<reference evidence="2 3" key="1">
    <citation type="submission" date="2016-10" db="EMBL/GenBank/DDBJ databases">
        <authorList>
            <person name="Varghese N."/>
            <person name="Submissions S."/>
        </authorList>
    </citation>
    <scope>NUCLEOTIDE SEQUENCE [LARGE SCALE GENOMIC DNA]</scope>
    <source>
        <strain evidence="2 3">LMG 22274</strain>
    </source>
</reference>
<keyword evidence="1" id="KW-1133">Transmembrane helix</keyword>